<dbReference type="InterPro" id="IPR050757">
    <property type="entry name" value="Collagen_mod_GT25"/>
</dbReference>
<evidence type="ECO:0000313" key="5">
    <source>
        <dbReference type="Proteomes" id="UP000016931"/>
    </source>
</evidence>
<keyword evidence="3 4" id="KW-0808">Transferase</keyword>
<keyword evidence="5" id="KW-1185">Reference proteome</keyword>
<name>M3CKZ9_SPHMS</name>
<evidence type="ECO:0000256" key="2">
    <source>
        <dbReference type="ARBA" id="ARBA00022676"/>
    </source>
</evidence>
<gene>
    <name evidence="4" type="ORF">SEPMUDRAFT_124614</name>
</gene>
<organism evidence="4 5">
    <name type="scientific">Sphaerulina musiva (strain SO2202)</name>
    <name type="common">Poplar stem canker fungus</name>
    <name type="synonym">Septoria musiva</name>
    <dbReference type="NCBI Taxonomy" id="692275"/>
    <lineage>
        <taxon>Eukaryota</taxon>
        <taxon>Fungi</taxon>
        <taxon>Dikarya</taxon>
        <taxon>Ascomycota</taxon>
        <taxon>Pezizomycotina</taxon>
        <taxon>Dothideomycetes</taxon>
        <taxon>Dothideomycetidae</taxon>
        <taxon>Mycosphaerellales</taxon>
        <taxon>Mycosphaerellaceae</taxon>
        <taxon>Sphaerulina</taxon>
    </lineage>
</organism>
<dbReference type="OMA" id="MVYSTRR"/>
<dbReference type="EMBL" id="KB456262">
    <property type="protein sequence ID" value="EMF14453.1"/>
    <property type="molecule type" value="Genomic_DNA"/>
</dbReference>
<dbReference type="GeneID" id="27899063"/>
<dbReference type="STRING" id="692275.M3CKZ9"/>
<keyword evidence="2" id="KW-0328">Glycosyltransferase</keyword>
<accession>M3CKZ9</accession>
<dbReference type="RefSeq" id="XP_016762574.1">
    <property type="nucleotide sequence ID" value="XM_016901926.1"/>
</dbReference>
<dbReference type="HOGENOM" id="CLU_032992_1_1_1"/>
<proteinExistence type="inferred from homology"/>
<reference evidence="4 5" key="1">
    <citation type="journal article" date="2012" name="PLoS Pathog.">
        <title>Diverse lifestyles and strategies of plant pathogenesis encoded in the genomes of eighteen Dothideomycetes fungi.</title>
        <authorList>
            <person name="Ohm R.A."/>
            <person name="Feau N."/>
            <person name="Henrissat B."/>
            <person name="Schoch C.L."/>
            <person name="Horwitz B.A."/>
            <person name="Barry K.W."/>
            <person name="Condon B.J."/>
            <person name="Copeland A.C."/>
            <person name="Dhillon B."/>
            <person name="Glaser F."/>
            <person name="Hesse C.N."/>
            <person name="Kosti I."/>
            <person name="LaButti K."/>
            <person name="Lindquist E.A."/>
            <person name="Lucas S."/>
            <person name="Salamov A.A."/>
            <person name="Bradshaw R.E."/>
            <person name="Ciuffetti L."/>
            <person name="Hamelin R.C."/>
            <person name="Kema G.H.J."/>
            <person name="Lawrence C."/>
            <person name="Scott J.A."/>
            <person name="Spatafora J.W."/>
            <person name="Turgeon B.G."/>
            <person name="de Wit P.J.G.M."/>
            <person name="Zhong S."/>
            <person name="Goodwin S.B."/>
            <person name="Grigoriev I.V."/>
        </authorList>
    </citation>
    <scope>NUCLEOTIDE SEQUENCE [LARGE SCALE GENOMIC DNA]</scope>
    <source>
        <strain evidence="4 5">SO2202</strain>
    </source>
</reference>
<evidence type="ECO:0000256" key="3">
    <source>
        <dbReference type="ARBA" id="ARBA00022679"/>
    </source>
</evidence>
<protein>
    <submittedName>
        <fullName evidence="4">Glycosyltransferase family 25 protein</fullName>
    </submittedName>
</protein>
<dbReference type="PANTHER" id="PTHR10730">
    <property type="entry name" value="PROCOLLAGEN-LYSINE,2-OXOGLUTARATE 5-DIOXYGENASE/GLYCOSYLTRANSFERASE 25 FAMILY MEMBER"/>
    <property type="match status" value="1"/>
</dbReference>
<dbReference type="PANTHER" id="PTHR10730:SF53">
    <property type="entry name" value="GLYCOSYLTRANSFERASE 25 FAMILY MEMBER"/>
    <property type="match status" value="1"/>
</dbReference>
<evidence type="ECO:0000256" key="1">
    <source>
        <dbReference type="ARBA" id="ARBA00006721"/>
    </source>
</evidence>
<dbReference type="AlphaFoldDB" id="M3CKZ9"/>
<comment type="similarity">
    <text evidence="1">Belongs to the glycosyltransferase 25 family.</text>
</comment>
<dbReference type="GO" id="GO:0016740">
    <property type="term" value="F:transferase activity"/>
    <property type="evidence" value="ECO:0007669"/>
    <property type="project" value="UniProtKB-KW"/>
</dbReference>
<sequence length="311" mass="34686">MPSRTDLRDSLQLAAALTDLKIDIVDGRSAPKDEKAFPPHPDGFGTHNHAMGAWRAHMDVLRMIVEQNISSAVVMESDVDWDVRIKQQMQSFARASRLLTQPHAENEFFVDDGRDIISLPTTSPYGDDWDLLWLGHCGADLPEDGGHIPIGRAVYHDDTVPPLDKLKIRGRFREHLEVFGNATRIVSHTNDNLCSIAYAISQAGARKFLYEMGIKKLDAAADLMFAWLCDGAHGRPIQKCLTVNPQLFNQHRAAGPMDKASNIQHYQGTIEHSSTENIMFGSKVNFEALLKGSTDYIEWGHDWDAEAEVAA</sequence>
<evidence type="ECO:0000313" key="4">
    <source>
        <dbReference type="EMBL" id="EMF14453.1"/>
    </source>
</evidence>
<dbReference type="Proteomes" id="UP000016931">
    <property type="component" value="Unassembled WGS sequence"/>
</dbReference>